<keyword evidence="1" id="KW-0812">Transmembrane</keyword>
<proteinExistence type="predicted"/>
<dbReference type="EMBL" id="CP004350">
    <property type="protein sequence ID" value="AHI19009.1"/>
    <property type="molecule type" value="Genomic_DNA"/>
</dbReference>
<keyword evidence="3" id="KW-1185">Reference proteome</keyword>
<dbReference type="Proteomes" id="UP000019226">
    <property type="component" value="Chromosome"/>
</dbReference>
<dbReference type="InterPro" id="IPR019662">
    <property type="entry name" value="DUF2516"/>
</dbReference>
<organism evidence="2 3">
    <name type="scientific">Corynebacterium casei LMG S-19264</name>
    <dbReference type="NCBI Taxonomy" id="1285583"/>
    <lineage>
        <taxon>Bacteria</taxon>
        <taxon>Bacillati</taxon>
        <taxon>Actinomycetota</taxon>
        <taxon>Actinomycetes</taxon>
        <taxon>Mycobacteriales</taxon>
        <taxon>Corynebacteriaceae</taxon>
        <taxon>Corynebacterium</taxon>
    </lineage>
</organism>
<evidence type="ECO:0000256" key="1">
    <source>
        <dbReference type="SAM" id="Phobius"/>
    </source>
</evidence>
<dbReference type="Pfam" id="PF10724">
    <property type="entry name" value="DUF2516"/>
    <property type="match status" value="1"/>
</dbReference>
<accession>A0ABN4C923</accession>
<keyword evidence="1" id="KW-0472">Membrane</keyword>
<feature type="transmembrane region" description="Helical" evidence="1">
    <location>
        <begin position="54"/>
        <end position="87"/>
    </location>
</feature>
<gene>
    <name evidence="2" type="ORF">CCASEI_02120</name>
</gene>
<sequence length="104" mass="11513">MTDTIMAFASALLTFVQLFEANLFRVLAIAAIAGLVMVFMTREDAFPAGDRHPKMIWAAILGGSAFAMIFPLPILSWVGAVATGIYWFDVRPHLRSLINGEYNY</sequence>
<reference evidence="3" key="1">
    <citation type="submission" date="2013-02" db="EMBL/GenBank/DDBJ databases">
        <title>The complete genome sequence of Corynebacterium casei LMG S-19264 (=DSM 44701).</title>
        <authorList>
            <person name="Ruckert C."/>
            <person name="Albersmeier A."/>
            <person name="Kalinowski J."/>
        </authorList>
    </citation>
    <scope>NUCLEOTIDE SEQUENCE [LARGE SCALE GENOMIC DNA]</scope>
    <source>
        <strain evidence="3">LMG S-19264</strain>
    </source>
</reference>
<keyword evidence="1" id="KW-1133">Transmembrane helix</keyword>
<protein>
    <submittedName>
        <fullName evidence="2">Secreted protein</fullName>
    </submittedName>
</protein>
<name>A0ABN4C923_9CORY</name>
<evidence type="ECO:0000313" key="3">
    <source>
        <dbReference type="Proteomes" id="UP000019226"/>
    </source>
</evidence>
<evidence type="ECO:0000313" key="2">
    <source>
        <dbReference type="EMBL" id="AHI19009.1"/>
    </source>
</evidence>